<dbReference type="SUPFAM" id="SSF55469">
    <property type="entry name" value="FMN-dependent nitroreductase-like"/>
    <property type="match status" value="1"/>
</dbReference>
<proteinExistence type="predicted"/>
<dbReference type="Proteomes" id="UP000297385">
    <property type="component" value="Unassembled WGS sequence"/>
</dbReference>
<protein>
    <submittedName>
        <fullName evidence="2">Nitroreductase family protein</fullName>
    </submittedName>
</protein>
<dbReference type="InterPro" id="IPR000415">
    <property type="entry name" value="Nitroreductase-like"/>
</dbReference>
<dbReference type="PANTHER" id="PTHR23026:SF123">
    <property type="entry name" value="NAD(P)H NITROREDUCTASE RV3131-RELATED"/>
    <property type="match status" value="1"/>
</dbReference>
<dbReference type="InterPro" id="IPR029479">
    <property type="entry name" value="Nitroreductase"/>
</dbReference>
<dbReference type="GO" id="GO:0016491">
    <property type="term" value="F:oxidoreductase activity"/>
    <property type="evidence" value="ECO:0007669"/>
    <property type="project" value="InterPro"/>
</dbReference>
<feature type="domain" description="Nitroreductase" evidence="1">
    <location>
        <begin position="33"/>
        <end position="204"/>
    </location>
</feature>
<organism evidence="2 3">
    <name type="scientific">Paraburkholderia dipogonis</name>
    <dbReference type="NCBI Taxonomy" id="1211383"/>
    <lineage>
        <taxon>Bacteria</taxon>
        <taxon>Pseudomonadati</taxon>
        <taxon>Pseudomonadota</taxon>
        <taxon>Betaproteobacteria</taxon>
        <taxon>Burkholderiales</taxon>
        <taxon>Burkholderiaceae</taxon>
        <taxon>Paraburkholderia</taxon>
    </lineage>
</organism>
<evidence type="ECO:0000313" key="2">
    <source>
        <dbReference type="EMBL" id="TFE41556.1"/>
    </source>
</evidence>
<dbReference type="Pfam" id="PF00881">
    <property type="entry name" value="Nitroreductase"/>
    <property type="match status" value="1"/>
</dbReference>
<dbReference type="PANTHER" id="PTHR23026">
    <property type="entry name" value="NADPH NITROREDUCTASE"/>
    <property type="match status" value="1"/>
</dbReference>
<dbReference type="Gene3D" id="3.40.109.10">
    <property type="entry name" value="NADH Oxidase"/>
    <property type="match status" value="1"/>
</dbReference>
<comment type="caution">
    <text evidence="2">The sequence shown here is derived from an EMBL/GenBank/DDBJ whole genome shotgun (WGS) entry which is preliminary data.</text>
</comment>
<dbReference type="EMBL" id="SNVI01000002">
    <property type="protein sequence ID" value="TFE41556.1"/>
    <property type="molecule type" value="Genomic_DNA"/>
</dbReference>
<evidence type="ECO:0000259" key="1">
    <source>
        <dbReference type="Pfam" id="PF00881"/>
    </source>
</evidence>
<gene>
    <name evidence="2" type="ORF">E2553_33390</name>
</gene>
<dbReference type="InterPro" id="IPR050627">
    <property type="entry name" value="Nitroreductase/BluB"/>
</dbReference>
<dbReference type="GeneID" id="97309634"/>
<reference evidence="2 3" key="1">
    <citation type="submission" date="2019-03" db="EMBL/GenBank/DDBJ databases">
        <title>Complete Genome Sequence of Paraburkholderia dipogonis ICMP 19430T, a Nitrogen-fixing Symbiont of the South African Invasive Legume Dipogon lignosus in New Zealand.</title>
        <authorList>
            <person name="De Meyer S.E."/>
        </authorList>
    </citation>
    <scope>NUCLEOTIDE SEQUENCE [LARGE SCALE GENOMIC DNA]</scope>
    <source>
        <strain evidence="2 3">ICMP 19430</strain>
    </source>
</reference>
<name>A0A4Y8MVI5_9BURK</name>
<accession>A0A4Y8MVI5</accession>
<dbReference type="AlphaFoldDB" id="A0A4Y8MVI5"/>
<dbReference type="RefSeq" id="WP_134464694.1">
    <property type="nucleotide sequence ID" value="NZ_JBHSSZ010000015.1"/>
</dbReference>
<evidence type="ECO:0000313" key="3">
    <source>
        <dbReference type="Proteomes" id="UP000297385"/>
    </source>
</evidence>
<sequence>MTGRESQSAIQEACSHFESPLAMDDFESIRLLQTRPSVRRYLPKRIPTSQILKLIEVATTAPSAHNRQPWRFRLVPSEQEKNKLAMSMGARLRSDRMADGDAPETVAADVSRSYDRITGAPAVVIVCTSLVHMDNYPDAVRTDAERLMAIMGTAMAVQNFLVAAHAVGLGAYWMRAPLFCPELVSIVLKLPPDWEPLALLTVGYPANGGTPKKRRPLSEVVRLE</sequence>